<organism evidence="1 2">
    <name type="scientific">Halpernia frigidisoli</name>
    <dbReference type="NCBI Taxonomy" id="1125876"/>
    <lineage>
        <taxon>Bacteria</taxon>
        <taxon>Pseudomonadati</taxon>
        <taxon>Bacteroidota</taxon>
        <taxon>Flavobacteriia</taxon>
        <taxon>Flavobacteriales</taxon>
        <taxon>Weeksellaceae</taxon>
        <taxon>Chryseobacterium group</taxon>
        <taxon>Halpernia</taxon>
    </lineage>
</organism>
<accession>A0A1I3DTW5</accession>
<dbReference type="Proteomes" id="UP000198931">
    <property type="component" value="Unassembled WGS sequence"/>
</dbReference>
<reference evidence="1 2" key="1">
    <citation type="submission" date="2016-10" db="EMBL/GenBank/DDBJ databases">
        <authorList>
            <person name="de Groot N.N."/>
        </authorList>
    </citation>
    <scope>NUCLEOTIDE SEQUENCE [LARGE SCALE GENOMIC DNA]</scope>
    <source>
        <strain evidence="1 2">DSM 26000</strain>
    </source>
</reference>
<protein>
    <submittedName>
        <fullName evidence="1">Uncharacterized protein</fullName>
    </submittedName>
</protein>
<gene>
    <name evidence="1" type="ORF">SAMN05443292_0694</name>
</gene>
<dbReference type="AlphaFoldDB" id="A0A1I3DTW5"/>
<evidence type="ECO:0000313" key="2">
    <source>
        <dbReference type="Proteomes" id="UP000198931"/>
    </source>
</evidence>
<dbReference type="PROSITE" id="PS51257">
    <property type="entry name" value="PROKAR_LIPOPROTEIN"/>
    <property type="match status" value="1"/>
</dbReference>
<dbReference type="STRING" id="1125876.SAMN05443292_0694"/>
<dbReference type="RefSeq" id="WP_143093343.1">
    <property type="nucleotide sequence ID" value="NZ_FOQT01000001.1"/>
</dbReference>
<evidence type="ECO:0000313" key="1">
    <source>
        <dbReference type="EMBL" id="SFH89941.1"/>
    </source>
</evidence>
<dbReference type="OrthoDB" id="794403at2"/>
<proteinExistence type="predicted"/>
<sequence length="158" mass="17444">MKYLCCPILLIFVISCSKKETTENKKLTIPDSAISSGESAFRVEKIPENCYLMVTGKDSAAIHLVDNLGTVSGEMVVKNSEKDSSSGELAGFISGDTLKLDYTFQSEGVTSENDIYFLQKENELIQGLGDYKNTKSLKFDTSNNFKKSDCNLISKILK</sequence>
<name>A0A1I3DTW5_9FLAO</name>
<keyword evidence="2" id="KW-1185">Reference proteome</keyword>
<dbReference type="EMBL" id="FOQT01000001">
    <property type="protein sequence ID" value="SFH89941.1"/>
    <property type="molecule type" value="Genomic_DNA"/>
</dbReference>